<protein>
    <submittedName>
        <fullName evidence="4">OstA-like protein</fullName>
    </submittedName>
</protein>
<dbReference type="GO" id="GO:0009279">
    <property type="term" value="C:cell outer membrane"/>
    <property type="evidence" value="ECO:0007669"/>
    <property type="project" value="TreeGrafter"/>
</dbReference>
<feature type="chain" id="PRO_5003226575" evidence="2">
    <location>
        <begin position="37"/>
        <end position="266"/>
    </location>
</feature>
<name>E8LCP2_9FIRM</name>
<dbReference type="Proteomes" id="UP000004923">
    <property type="component" value="Unassembled WGS sequence"/>
</dbReference>
<dbReference type="InterPro" id="IPR052037">
    <property type="entry name" value="LPS_export_LptA"/>
</dbReference>
<sequence length="266" mass="27939">MLKWRKAANKMAYKNRLLLTMAAAMLAAGITATAFAAPGNFSVQADELEYDLGSGEAVAKGNVVLMQDGGRATADYAKFNSKSKSGVLTGNVIADRDDAHIVCNEFIVHNENDLSAVGGAMITKGGKSLSSDRVDYYKAREFAETIGGWARLTDSDGSVLNAAKIDYNMAQGVANAYGGVDIRSDARSLTASADSAVYKTDNSGYVELIGNAKATQNGNSVAGDKLRLTNTNVAIADGNVDIIYIPEKQPALPGKEKQGADDKALA</sequence>
<dbReference type="PANTHER" id="PTHR36504">
    <property type="entry name" value="LIPOPOLYSACCHARIDE EXPORT SYSTEM PROTEIN LPTA"/>
    <property type="match status" value="1"/>
</dbReference>
<reference evidence="4 5" key="1">
    <citation type="submission" date="2011-01" db="EMBL/GenBank/DDBJ databases">
        <authorList>
            <person name="Weinstock G."/>
            <person name="Sodergren E."/>
            <person name="Clifton S."/>
            <person name="Fulton L."/>
            <person name="Fulton B."/>
            <person name="Courtney L."/>
            <person name="Fronick C."/>
            <person name="Harrison M."/>
            <person name="Strong C."/>
            <person name="Farmer C."/>
            <person name="Delahaunty K."/>
            <person name="Markovic C."/>
            <person name="Hall O."/>
            <person name="Minx P."/>
            <person name="Tomlinson C."/>
            <person name="Mitreva M."/>
            <person name="Hou S."/>
            <person name="Chen J."/>
            <person name="Wollam A."/>
            <person name="Pepin K.H."/>
            <person name="Johnson M."/>
            <person name="Bhonagiri V."/>
            <person name="Zhang X."/>
            <person name="Suruliraj S."/>
            <person name="Warren W."/>
            <person name="Chinwalla A."/>
            <person name="Mardis E.R."/>
            <person name="Wilson R.K."/>
        </authorList>
    </citation>
    <scope>NUCLEOTIDE SEQUENCE [LARGE SCALE GENOMIC DNA]</scope>
    <source>
        <strain evidence="4 5">YIT 12067</strain>
    </source>
</reference>
<organism evidence="4 5">
    <name type="scientific">Phascolarctobacterium succinatutens YIT 12067</name>
    <dbReference type="NCBI Taxonomy" id="626939"/>
    <lineage>
        <taxon>Bacteria</taxon>
        <taxon>Bacillati</taxon>
        <taxon>Bacillota</taxon>
        <taxon>Negativicutes</taxon>
        <taxon>Acidaminococcales</taxon>
        <taxon>Acidaminococcaceae</taxon>
        <taxon>Phascolarctobacterium</taxon>
    </lineage>
</organism>
<evidence type="ECO:0000259" key="3">
    <source>
        <dbReference type="Pfam" id="PF03968"/>
    </source>
</evidence>
<keyword evidence="1 2" id="KW-0732">Signal</keyword>
<dbReference type="AlphaFoldDB" id="E8LCP2"/>
<dbReference type="OrthoDB" id="1678041at2"/>
<comment type="caution">
    <text evidence="4">The sequence shown here is derived from an EMBL/GenBank/DDBJ whole genome shotgun (WGS) entry which is preliminary data.</text>
</comment>
<feature type="domain" description="Organic solvent tolerance-like N-terminal" evidence="3">
    <location>
        <begin position="73"/>
        <end position="228"/>
    </location>
</feature>
<dbReference type="InterPro" id="IPR005653">
    <property type="entry name" value="OstA-like_N"/>
</dbReference>
<dbReference type="Gene3D" id="2.60.450.10">
    <property type="entry name" value="Lipopolysaccharide (LPS) transport protein A like domain"/>
    <property type="match status" value="2"/>
</dbReference>
<evidence type="ECO:0000313" key="4">
    <source>
        <dbReference type="EMBL" id="EFY05477.1"/>
    </source>
</evidence>
<dbReference type="GO" id="GO:0015920">
    <property type="term" value="P:lipopolysaccharide transport"/>
    <property type="evidence" value="ECO:0007669"/>
    <property type="project" value="TreeGrafter"/>
</dbReference>
<evidence type="ECO:0000256" key="2">
    <source>
        <dbReference type="SAM" id="SignalP"/>
    </source>
</evidence>
<gene>
    <name evidence="4" type="ORF">HMPREF9443_00611</name>
</gene>
<dbReference type="GO" id="GO:0030288">
    <property type="term" value="C:outer membrane-bounded periplasmic space"/>
    <property type="evidence" value="ECO:0007669"/>
    <property type="project" value="TreeGrafter"/>
</dbReference>
<proteinExistence type="predicted"/>
<dbReference type="Pfam" id="PF03968">
    <property type="entry name" value="LptD_N"/>
    <property type="match status" value="1"/>
</dbReference>
<dbReference type="eggNOG" id="COG1934">
    <property type="taxonomic scope" value="Bacteria"/>
</dbReference>
<accession>E8LCP2</accession>
<keyword evidence="5" id="KW-1185">Reference proteome</keyword>
<evidence type="ECO:0000313" key="5">
    <source>
        <dbReference type="Proteomes" id="UP000004923"/>
    </source>
</evidence>
<evidence type="ECO:0000256" key="1">
    <source>
        <dbReference type="ARBA" id="ARBA00022729"/>
    </source>
</evidence>
<dbReference type="EMBL" id="AEVN01000021">
    <property type="protein sequence ID" value="EFY05477.1"/>
    <property type="molecule type" value="Genomic_DNA"/>
</dbReference>
<dbReference type="HOGENOM" id="CLU_1045271_0_0_9"/>
<dbReference type="PANTHER" id="PTHR36504:SF1">
    <property type="entry name" value="LIPOPOLYSACCHARIDE EXPORT SYSTEM PROTEIN LPTA"/>
    <property type="match status" value="1"/>
</dbReference>
<dbReference type="GO" id="GO:0017089">
    <property type="term" value="F:glycolipid transfer activity"/>
    <property type="evidence" value="ECO:0007669"/>
    <property type="project" value="TreeGrafter"/>
</dbReference>
<feature type="signal peptide" evidence="2">
    <location>
        <begin position="1"/>
        <end position="36"/>
    </location>
</feature>